<accession>A0ACB7SUB4</accession>
<gene>
    <name evidence="1" type="ORF">HPB50_015042</name>
</gene>
<keyword evidence="2" id="KW-1185">Reference proteome</keyword>
<proteinExistence type="predicted"/>
<dbReference type="EMBL" id="CM023483">
    <property type="protein sequence ID" value="KAH6936249.1"/>
    <property type="molecule type" value="Genomic_DNA"/>
</dbReference>
<name>A0ACB7SUB4_HYAAI</name>
<reference evidence="1" key="1">
    <citation type="submission" date="2020-05" db="EMBL/GenBank/DDBJ databases">
        <title>Large-scale comparative analyses of tick genomes elucidate their genetic diversity and vector capacities.</title>
        <authorList>
            <person name="Jia N."/>
            <person name="Wang J."/>
            <person name="Shi W."/>
            <person name="Du L."/>
            <person name="Sun Y."/>
            <person name="Zhan W."/>
            <person name="Jiang J."/>
            <person name="Wang Q."/>
            <person name="Zhang B."/>
            <person name="Ji P."/>
            <person name="Sakyi L.B."/>
            <person name="Cui X."/>
            <person name="Yuan T."/>
            <person name="Jiang B."/>
            <person name="Yang W."/>
            <person name="Lam T.T.-Y."/>
            <person name="Chang Q."/>
            <person name="Ding S."/>
            <person name="Wang X."/>
            <person name="Zhu J."/>
            <person name="Ruan X."/>
            <person name="Zhao L."/>
            <person name="Wei J."/>
            <person name="Que T."/>
            <person name="Du C."/>
            <person name="Cheng J."/>
            <person name="Dai P."/>
            <person name="Han X."/>
            <person name="Huang E."/>
            <person name="Gao Y."/>
            <person name="Liu J."/>
            <person name="Shao H."/>
            <person name="Ye R."/>
            <person name="Li L."/>
            <person name="Wei W."/>
            <person name="Wang X."/>
            <person name="Wang C."/>
            <person name="Yang T."/>
            <person name="Huo Q."/>
            <person name="Li W."/>
            <person name="Guo W."/>
            <person name="Chen H."/>
            <person name="Zhou L."/>
            <person name="Ni X."/>
            <person name="Tian J."/>
            <person name="Zhou Y."/>
            <person name="Sheng Y."/>
            <person name="Liu T."/>
            <person name="Pan Y."/>
            <person name="Xia L."/>
            <person name="Li J."/>
            <person name="Zhao F."/>
            <person name="Cao W."/>
        </authorList>
    </citation>
    <scope>NUCLEOTIDE SEQUENCE</scope>
    <source>
        <strain evidence="1">Hyas-2018</strain>
    </source>
</reference>
<sequence>MLPLLRQAFCRDFAAIHFSHTINMIGCSETGRRCLLSLENCGKPRPPSISRALSTRASVDAAYSMFRRTDTLALSAAPIAAPPEHWRAEGSCRLMKKKVAIIKQVQSGRSQAKVGREFRVPIIEDFKKNKTEILKLVAKSTKAGKKSAGQGVYVELREALLLWLNAMMSKNIPVSGSILKQMADVFVLHMNMHGFKFSDGWLRNFKNRNDLTFKKIDVRR</sequence>
<organism evidence="1 2">
    <name type="scientific">Hyalomma asiaticum</name>
    <name type="common">Tick</name>
    <dbReference type="NCBI Taxonomy" id="266040"/>
    <lineage>
        <taxon>Eukaryota</taxon>
        <taxon>Metazoa</taxon>
        <taxon>Ecdysozoa</taxon>
        <taxon>Arthropoda</taxon>
        <taxon>Chelicerata</taxon>
        <taxon>Arachnida</taxon>
        <taxon>Acari</taxon>
        <taxon>Parasitiformes</taxon>
        <taxon>Ixodida</taxon>
        <taxon>Ixodoidea</taxon>
        <taxon>Ixodidae</taxon>
        <taxon>Hyalomminae</taxon>
        <taxon>Hyalomma</taxon>
    </lineage>
</organism>
<evidence type="ECO:0000313" key="1">
    <source>
        <dbReference type="EMBL" id="KAH6936249.1"/>
    </source>
</evidence>
<comment type="caution">
    <text evidence="1">The sequence shown here is derived from an EMBL/GenBank/DDBJ whole genome shotgun (WGS) entry which is preliminary data.</text>
</comment>
<protein>
    <submittedName>
        <fullName evidence="1">Uncharacterized protein</fullName>
    </submittedName>
</protein>
<dbReference type="Proteomes" id="UP000821845">
    <property type="component" value="Chromosome 3"/>
</dbReference>
<evidence type="ECO:0000313" key="2">
    <source>
        <dbReference type="Proteomes" id="UP000821845"/>
    </source>
</evidence>